<dbReference type="EMBL" id="JBBWUH010000005">
    <property type="protein sequence ID" value="KAK8166843.1"/>
    <property type="molecule type" value="Genomic_DNA"/>
</dbReference>
<evidence type="ECO:0000256" key="2">
    <source>
        <dbReference type="SAM" id="Phobius"/>
    </source>
</evidence>
<feature type="region of interest" description="Disordered" evidence="1">
    <location>
        <begin position="147"/>
        <end position="204"/>
    </location>
</feature>
<dbReference type="SUPFAM" id="SSF50475">
    <property type="entry name" value="FMN-binding split barrel"/>
    <property type="match status" value="1"/>
</dbReference>
<sequence>MPKFYPSITDDLKDWLLSQPLFFVASAPLTGAHINVSPKGLPSQSLAVLEPNQVAYLDATGSGCETISHIYENGRVTLMACSFGTVPRIMRLFCKGRVIERGGASADDFEAWLTRTGIKHGVDACRAVIVLDVFKVQTSCGYGVPVVNNNSSSSSNNTNSPPRPSSPETTSRTTAAAAAAAAAGAAADPEAQSLQPPHQRAFTDRPTMNNFARKLAAKQPNAILDYQVQNNVRSLDGIPGLRTARAAKGEWVGLVESRARARRVISAQWEGVLVGLVVAVAAAALLIWLGWLRVEVVG</sequence>
<evidence type="ECO:0000313" key="4">
    <source>
        <dbReference type="Proteomes" id="UP001456524"/>
    </source>
</evidence>
<comment type="caution">
    <text evidence="3">The sequence shown here is derived from an EMBL/GenBank/DDBJ whole genome shotgun (WGS) entry which is preliminary data.</text>
</comment>
<protein>
    <submittedName>
        <fullName evidence="3">Pyridoxamine phosphate oxidase family protein</fullName>
    </submittedName>
</protein>
<dbReference type="InterPro" id="IPR012349">
    <property type="entry name" value="Split_barrel_FMN-bd"/>
</dbReference>
<dbReference type="PANTHER" id="PTHR39336:SF1">
    <property type="entry name" value="PYRIDOXAMINE PHOSPHATE OXIDASE FAMILY PROTEIN (AFU_ORTHOLOGUE AFUA_6G11440)"/>
    <property type="match status" value="1"/>
</dbReference>
<name>A0ABR1XUC8_9PEZI</name>
<evidence type="ECO:0000313" key="3">
    <source>
        <dbReference type="EMBL" id="KAK8166843.1"/>
    </source>
</evidence>
<keyword evidence="4" id="KW-1185">Reference proteome</keyword>
<reference evidence="3 4" key="1">
    <citation type="journal article" date="2022" name="G3 (Bethesda)">
        <title>Enemy or ally: a genomic approach to elucidate the lifestyle of Phyllosticta citrichinaensis.</title>
        <authorList>
            <person name="Buijs V.A."/>
            <person name="Groenewald J.Z."/>
            <person name="Haridas S."/>
            <person name="LaButti K.M."/>
            <person name="Lipzen A."/>
            <person name="Martin F.M."/>
            <person name="Barry K."/>
            <person name="Grigoriev I.V."/>
            <person name="Crous P.W."/>
            <person name="Seidl M.F."/>
        </authorList>
    </citation>
    <scope>NUCLEOTIDE SEQUENCE [LARGE SCALE GENOMIC DNA]</scope>
    <source>
        <strain evidence="3 4">CBS 129764</strain>
    </source>
</reference>
<feature type="transmembrane region" description="Helical" evidence="2">
    <location>
        <begin position="272"/>
        <end position="291"/>
    </location>
</feature>
<keyword evidence="2" id="KW-0812">Transmembrane</keyword>
<gene>
    <name evidence="3" type="ORF">IWX90DRAFT_486703</name>
</gene>
<keyword evidence="2" id="KW-0472">Membrane</keyword>
<accession>A0ABR1XUC8</accession>
<dbReference type="Gene3D" id="2.30.110.10">
    <property type="entry name" value="Electron Transport, Fmn-binding Protein, Chain A"/>
    <property type="match status" value="1"/>
</dbReference>
<proteinExistence type="predicted"/>
<organism evidence="3 4">
    <name type="scientific">Phyllosticta citrichinensis</name>
    <dbReference type="NCBI Taxonomy" id="1130410"/>
    <lineage>
        <taxon>Eukaryota</taxon>
        <taxon>Fungi</taxon>
        <taxon>Dikarya</taxon>
        <taxon>Ascomycota</taxon>
        <taxon>Pezizomycotina</taxon>
        <taxon>Dothideomycetes</taxon>
        <taxon>Dothideomycetes incertae sedis</taxon>
        <taxon>Botryosphaeriales</taxon>
        <taxon>Phyllostictaceae</taxon>
        <taxon>Phyllosticta</taxon>
    </lineage>
</organism>
<dbReference type="Proteomes" id="UP001456524">
    <property type="component" value="Unassembled WGS sequence"/>
</dbReference>
<dbReference type="PANTHER" id="PTHR39336">
    <property type="entry name" value="PYRIDOXAMINE PHOSPHATE OXIDASE FAMILY PROTEIN (AFU_ORTHOLOGUE AFUA_6G11440)"/>
    <property type="match status" value="1"/>
</dbReference>
<keyword evidence="2" id="KW-1133">Transmembrane helix</keyword>
<feature type="compositionally biased region" description="Low complexity" evidence="1">
    <location>
        <begin position="149"/>
        <end position="191"/>
    </location>
</feature>
<evidence type="ECO:0000256" key="1">
    <source>
        <dbReference type="SAM" id="MobiDB-lite"/>
    </source>
</evidence>